<dbReference type="EMBL" id="CAEZYY010000043">
    <property type="protein sequence ID" value="CAB4767422.1"/>
    <property type="molecule type" value="Genomic_DNA"/>
</dbReference>
<dbReference type="EMBL" id="CAEZXX010000075">
    <property type="protein sequence ID" value="CAB4711845.1"/>
    <property type="molecule type" value="Genomic_DNA"/>
</dbReference>
<dbReference type="EMBL" id="CAFBLR010000041">
    <property type="protein sequence ID" value="CAB4868330.1"/>
    <property type="molecule type" value="Genomic_DNA"/>
</dbReference>
<evidence type="ECO:0000313" key="4">
    <source>
        <dbReference type="EMBL" id="CAB4868330.1"/>
    </source>
</evidence>
<dbReference type="GO" id="GO:0031012">
    <property type="term" value="C:extracellular matrix"/>
    <property type="evidence" value="ECO:0007669"/>
    <property type="project" value="TreeGrafter"/>
</dbReference>
<dbReference type="PANTHER" id="PTHR24023:SF1095">
    <property type="entry name" value="EGF-LIKE DOMAIN-CONTAINING PROTEIN"/>
    <property type="match status" value="1"/>
</dbReference>
<evidence type="ECO:0000256" key="1">
    <source>
        <dbReference type="SAM" id="MobiDB-lite"/>
    </source>
</evidence>
<dbReference type="PANTHER" id="PTHR24023">
    <property type="entry name" value="COLLAGEN ALPHA"/>
    <property type="match status" value="1"/>
</dbReference>
<organism evidence="5">
    <name type="scientific">freshwater metagenome</name>
    <dbReference type="NCBI Taxonomy" id="449393"/>
    <lineage>
        <taxon>unclassified sequences</taxon>
        <taxon>metagenomes</taxon>
        <taxon>ecological metagenomes</taxon>
    </lineage>
</organism>
<evidence type="ECO:0000313" key="3">
    <source>
        <dbReference type="EMBL" id="CAB4767422.1"/>
    </source>
</evidence>
<evidence type="ECO:0000313" key="5">
    <source>
        <dbReference type="EMBL" id="CAB5006309.1"/>
    </source>
</evidence>
<dbReference type="GO" id="GO:0030020">
    <property type="term" value="F:extracellular matrix structural constituent conferring tensile strength"/>
    <property type="evidence" value="ECO:0007669"/>
    <property type="project" value="TreeGrafter"/>
</dbReference>
<dbReference type="AlphaFoldDB" id="A0A6J7PS06"/>
<sequence>MFHYRRRKRSVRRGRGVFVGLACAFAVVAGPAVTASAGIAGPPGASGATGATGATGPQGATGPAALAPGTITTYLANVVGETGYFGFAWASTGSRYFMGSGQLFKTTSAGVTTTIGSVNDFGNGPWAIAIDASDNVYVAGSQANRVFKVDPTGTITNFAGTGTRDCPNGVDCNYGADAFSVVIGRPNALAVDSAGNVIIVANWQGTILKVPTSGPNTGVVTLLANGPIGNCGGNNASCSIGIDSDDNLYIPYRFGAHKIAPDGTSTDISVVLPGDDEYGIYNVGATVDVFDNLYVTGNLGHVIRQVTPDGRVTTVAGTYNTPGYTGDGGPATSATLLYPGVIGTDPSGNIYFTNFDGSCGCSVVRRVERPLASGAIGATGAQGATGASGPQGDTGQAGASGAQGATGARGSTGLTGATGTAGLQGATGLSGSTGPQGSTGSVGLQGVTGPNGDTGSTGPTGPTGATGLQGPTGPKGDTGATGATGAKGDTGAVGATGPQGDTGSAGSQGNQGPQGDTGAAGIGTLVAGVQQLRSSPRYAGPGMATSSLVTPLDYPVAEMTLSLLYVKAYAKFTGTVTVMRNGQPTVLRCTMVAAKTCNDTLHSVRFDAGDSLTFRFAPVGNARSARIVLSVRTTG</sequence>
<feature type="compositionally biased region" description="Low complexity" evidence="1">
    <location>
        <begin position="377"/>
        <end position="496"/>
    </location>
</feature>
<accession>A0A6J7PS06</accession>
<dbReference type="InterPro" id="IPR008160">
    <property type="entry name" value="Collagen"/>
</dbReference>
<dbReference type="SUPFAM" id="SSF63829">
    <property type="entry name" value="Calcium-dependent phosphotriesterase"/>
    <property type="match status" value="1"/>
</dbReference>
<dbReference type="GO" id="GO:0030198">
    <property type="term" value="P:extracellular matrix organization"/>
    <property type="evidence" value="ECO:0007669"/>
    <property type="project" value="TreeGrafter"/>
</dbReference>
<name>A0A6J7PS06_9ZZZZ</name>
<proteinExistence type="predicted"/>
<feature type="compositionally biased region" description="Polar residues" evidence="1">
    <location>
        <begin position="499"/>
        <end position="514"/>
    </location>
</feature>
<dbReference type="EMBL" id="CAFBON010000277">
    <property type="protein sequence ID" value="CAB5006309.1"/>
    <property type="molecule type" value="Genomic_DNA"/>
</dbReference>
<protein>
    <submittedName>
        <fullName evidence="5">Unannotated protein</fullName>
    </submittedName>
</protein>
<dbReference type="Gene3D" id="2.120.10.30">
    <property type="entry name" value="TolB, C-terminal domain"/>
    <property type="match status" value="2"/>
</dbReference>
<dbReference type="InterPro" id="IPR011042">
    <property type="entry name" value="6-blade_b-propeller_TolB-like"/>
</dbReference>
<dbReference type="Pfam" id="PF01391">
    <property type="entry name" value="Collagen"/>
    <property type="match status" value="2"/>
</dbReference>
<feature type="region of interest" description="Disordered" evidence="1">
    <location>
        <begin position="377"/>
        <end position="521"/>
    </location>
</feature>
<dbReference type="GO" id="GO:0005615">
    <property type="term" value="C:extracellular space"/>
    <property type="evidence" value="ECO:0007669"/>
    <property type="project" value="TreeGrafter"/>
</dbReference>
<reference evidence="5" key="1">
    <citation type="submission" date="2020-05" db="EMBL/GenBank/DDBJ databases">
        <authorList>
            <person name="Chiriac C."/>
            <person name="Salcher M."/>
            <person name="Ghai R."/>
            <person name="Kavagutti S V."/>
        </authorList>
    </citation>
    <scope>NUCLEOTIDE SEQUENCE</scope>
</reference>
<gene>
    <name evidence="2" type="ORF">UFOPK2602_01207</name>
    <name evidence="3" type="ORF">UFOPK2806_02205</name>
    <name evidence="4" type="ORF">UFOPK3417_00607</name>
    <name evidence="5" type="ORF">UFOPK3954_02071</name>
</gene>
<dbReference type="InterPro" id="IPR050149">
    <property type="entry name" value="Collagen_superfamily"/>
</dbReference>
<evidence type="ECO:0000313" key="2">
    <source>
        <dbReference type="EMBL" id="CAB4711845.1"/>
    </source>
</evidence>